<evidence type="ECO:0000313" key="2">
    <source>
        <dbReference type="Proteomes" id="UP000271426"/>
    </source>
</evidence>
<organism evidence="1 2">
    <name type="scientific">Corynebacterium pseudopelargi</name>
    <dbReference type="NCBI Taxonomy" id="2080757"/>
    <lineage>
        <taxon>Bacteria</taxon>
        <taxon>Bacillati</taxon>
        <taxon>Actinomycetota</taxon>
        <taxon>Actinomycetes</taxon>
        <taxon>Mycobacteriales</taxon>
        <taxon>Corynebacteriaceae</taxon>
        <taxon>Corynebacterium</taxon>
    </lineage>
</organism>
<gene>
    <name evidence="1" type="ORF">CPPEL_02585</name>
</gene>
<dbReference type="Proteomes" id="UP000271426">
    <property type="component" value="Chromosome"/>
</dbReference>
<dbReference type="GO" id="GO:0047617">
    <property type="term" value="F:fatty acyl-CoA hydrolase activity"/>
    <property type="evidence" value="ECO:0007669"/>
    <property type="project" value="TreeGrafter"/>
</dbReference>
<dbReference type="PANTHER" id="PTHR31793:SF24">
    <property type="entry name" value="LONG-CHAIN ACYL-COA THIOESTERASE FADM"/>
    <property type="match status" value="1"/>
</dbReference>
<dbReference type="AlphaFoldDB" id="A0A3G6IX10"/>
<dbReference type="InterPro" id="IPR029069">
    <property type="entry name" value="HotDog_dom_sf"/>
</dbReference>
<dbReference type="SUPFAM" id="SSF54637">
    <property type="entry name" value="Thioesterase/thiol ester dehydrase-isomerase"/>
    <property type="match status" value="1"/>
</dbReference>
<dbReference type="EMBL" id="CP033898">
    <property type="protein sequence ID" value="AZA08650.1"/>
    <property type="molecule type" value="Genomic_DNA"/>
</dbReference>
<dbReference type="KEGG" id="cpso:CPPEL_02585"/>
<name>A0A3G6IX10_9CORY</name>
<protein>
    <submittedName>
        <fullName evidence="1">Acyl-CoA thioesterase YbgC</fullName>
    </submittedName>
</protein>
<proteinExistence type="predicted"/>
<dbReference type="CDD" id="cd00586">
    <property type="entry name" value="4HBT"/>
    <property type="match status" value="1"/>
</dbReference>
<dbReference type="RefSeq" id="WP_123959668.1">
    <property type="nucleotide sequence ID" value="NZ_CP033898.1"/>
</dbReference>
<dbReference type="Pfam" id="PF13279">
    <property type="entry name" value="4HBT_2"/>
    <property type="match status" value="1"/>
</dbReference>
<reference evidence="1 2" key="1">
    <citation type="submission" date="2018-11" db="EMBL/GenBank/DDBJ databases">
        <authorList>
            <person name="Kleinhagauer T."/>
            <person name="Glaeser S.P."/>
            <person name="Spergser J."/>
            <person name="Ruckert C."/>
            <person name="Kaempfer P."/>
            <person name="Busse H.-J."/>
        </authorList>
    </citation>
    <scope>NUCLEOTIDE SEQUENCE [LARGE SCALE GENOMIC DNA]</scope>
    <source>
        <strain evidence="1 2">812CH</strain>
    </source>
</reference>
<evidence type="ECO:0000313" key="1">
    <source>
        <dbReference type="EMBL" id="AZA08650.1"/>
    </source>
</evidence>
<dbReference type="PANTHER" id="PTHR31793">
    <property type="entry name" value="4-HYDROXYBENZOYL-COA THIOESTERASE FAMILY MEMBER"/>
    <property type="match status" value="1"/>
</dbReference>
<dbReference type="Gene3D" id="3.10.129.10">
    <property type="entry name" value="Hotdog Thioesterase"/>
    <property type="match status" value="1"/>
</dbReference>
<accession>A0A3G6IX10</accession>
<dbReference type="InterPro" id="IPR050563">
    <property type="entry name" value="4-hydroxybenzoyl-CoA_TE"/>
</dbReference>
<keyword evidence="2" id="KW-1185">Reference proteome</keyword>
<dbReference type="OrthoDB" id="9799036at2"/>
<sequence length="140" mass="15898">MSSSDYATVHESLIPLRWGDFDRYGHVNNAAYIELAQEARLRWAHDEFGAEGYDIPPVFVRKIEVDYLRPMMPSTDNVRVETVVTDIGRSSFTTRQTLHDAEGHVCATVHTVQVAIDLPTSRPRQITEKEMKVLTRGHSS</sequence>